<dbReference type="AlphaFoldDB" id="X0TP29"/>
<comment type="caution">
    <text evidence="1">The sequence shown here is derived from an EMBL/GenBank/DDBJ whole genome shotgun (WGS) entry which is preliminary data.</text>
</comment>
<gene>
    <name evidence="1" type="ORF">S01H1_27327</name>
</gene>
<protein>
    <submittedName>
        <fullName evidence="1">Uncharacterized protein</fullName>
    </submittedName>
</protein>
<organism evidence="1">
    <name type="scientific">marine sediment metagenome</name>
    <dbReference type="NCBI Taxonomy" id="412755"/>
    <lineage>
        <taxon>unclassified sequences</taxon>
        <taxon>metagenomes</taxon>
        <taxon>ecological metagenomes</taxon>
    </lineage>
</organism>
<reference evidence="1" key="1">
    <citation type="journal article" date="2014" name="Front. Microbiol.">
        <title>High frequency of phylogenetically diverse reductive dehalogenase-homologous genes in deep subseafloor sedimentary metagenomes.</title>
        <authorList>
            <person name="Kawai M."/>
            <person name="Futagami T."/>
            <person name="Toyoda A."/>
            <person name="Takaki Y."/>
            <person name="Nishi S."/>
            <person name="Hori S."/>
            <person name="Arai W."/>
            <person name="Tsubouchi T."/>
            <person name="Morono Y."/>
            <person name="Uchiyama I."/>
            <person name="Ito T."/>
            <person name="Fujiyama A."/>
            <person name="Inagaki F."/>
            <person name="Takami H."/>
        </authorList>
    </citation>
    <scope>NUCLEOTIDE SEQUENCE</scope>
    <source>
        <strain evidence="1">Expedition CK06-06</strain>
    </source>
</reference>
<name>X0TP29_9ZZZZ</name>
<accession>X0TP29</accession>
<sequence length="33" mass="3907">KQDLNKAKGRFFNEIKDLLTGYNVKDIFEDFTV</sequence>
<proteinExistence type="predicted"/>
<feature type="non-terminal residue" evidence="1">
    <location>
        <position position="1"/>
    </location>
</feature>
<evidence type="ECO:0000313" key="1">
    <source>
        <dbReference type="EMBL" id="GAF88991.1"/>
    </source>
</evidence>
<dbReference type="EMBL" id="BARS01016629">
    <property type="protein sequence ID" value="GAF88991.1"/>
    <property type="molecule type" value="Genomic_DNA"/>
</dbReference>